<dbReference type="CDD" id="cd03354">
    <property type="entry name" value="LbH_SAT"/>
    <property type="match status" value="1"/>
</dbReference>
<name>A0A840I148_9PROT</name>
<dbReference type="NCBIfam" id="NF041874">
    <property type="entry name" value="EPS_EpsC"/>
    <property type="match status" value="1"/>
</dbReference>
<dbReference type="InterPro" id="IPR042122">
    <property type="entry name" value="Ser_AcTrfase_N_sf"/>
</dbReference>
<dbReference type="Gene3D" id="2.160.10.10">
    <property type="entry name" value="Hexapeptide repeat proteins"/>
    <property type="match status" value="1"/>
</dbReference>
<evidence type="ECO:0000256" key="1">
    <source>
        <dbReference type="ARBA" id="ARBA00004876"/>
    </source>
</evidence>
<comment type="similarity">
    <text evidence="2">Belongs to the transferase hexapeptide repeat family.</text>
</comment>
<gene>
    <name evidence="11" type="ORF">GGQ59_000422</name>
</gene>
<feature type="domain" description="Serine acetyltransferase N-terminal" evidence="10">
    <location>
        <begin position="16"/>
        <end position="120"/>
    </location>
</feature>
<dbReference type="RefSeq" id="WP_183815376.1">
    <property type="nucleotide sequence ID" value="NZ_JACHOB010000001.1"/>
</dbReference>
<proteinExistence type="inferred from homology"/>
<evidence type="ECO:0000313" key="12">
    <source>
        <dbReference type="Proteomes" id="UP000563524"/>
    </source>
</evidence>
<keyword evidence="8 11" id="KW-0012">Acyltransferase</keyword>
<dbReference type="InterPro" id="IPR010493">
    <property type="entry name" value="Ser_AcTrfase_N"/>
</dbReference>
<organism evidence="11 12">
    <name type="scientific">Parvularcula dongshanensis</name>
    <dbReference type="NCBI Taxonomy" id="1173995"/>
    <lineage>
        <taxon>Bacteria</taxon>
        <taxon>Pseudomonadati</taxon>
        <taxon>Pseudomonadota</taxon>
        <taxon>Alphaproteobacteria</taxon>
        <taxon>Parvularculales</taxon>
        <taxon>Parvularculaceae</taxon>
        <taxon>Parvularcula</taxon>
    </lineage>
</organism>
<keyword evidence="5" id="KW-0028">Amino-acid biosynthesis</keyword>
<keyword evidence="12" id="KW-1185">Reference proteome</keyword>
<dbReference type="InterPro" id="IPR011004">
    <property type="entry name" value="Trimer_LpxA-like_sf"/>
</dbReference>
<comment type="catalytic activity">
    <reaction evidence="9">
        <text>L-serine + acetyl-CoA = O-acetyl-L-serine + CoA</text>
        <dbReference type="Rhea" id="RHEA:24560"/>
        <dbReference type="ChEBI" id="CHEBI:33384"/>
        <dbReference type="ChEBI" id="CHEBI:57287"/>
        <dbReference type="ChEBI" id="CHEBI:57288"/>
        <dbReference type="ChEBI" id="CHEBI:58340"/>
        <dbReference type="EC" id="2.3.1.30"/>
    </reaction>
</comment>
<protein>
    <recommendedName>
        <fullName evidence="4">Serine acetyltransferase</fullName>
        <ecNumber evidence="3">2.3.1.30</ecNumber>
    </recommendedName>
</protein>
<dbReference type="Pfam" id="PF06426">
    <property type="entry name" value="SATase_N"/>
    <property type="match status" value="1"/>
</dbReference>
<dbReference type="Pfam" id="PF00132">
    <property type="entry name" value="Hexapep"/>
    <property type="match status" value="1"/>
</dbReference>
<dbReference type="InterPro" id="IPR001451">
    <property type="entry name" value="Hexapep"/>
</dbReference>
<evidence type="ECO:0000256" key="7">
    <source>
        <dbReference type="ARBA" id="ARBA00022737"/>
    </source>
</evidence>
<dbReference type="GO" id="GO:0009001">
    <property type="term" value="F:serine O-acetyltransferase activity"/>
    <property type="evidence" value="ECO:0007669"/>
    <property type="project" value="UniProtKB-EC"/>
</dbReference>
<reference evidence="11 12" key="1">
    <citation type="submission" date="2020-08" db="EMBL/GenBank/DDBJ databases">
        <title>Genomic Encyclopedia of Type Strains, Phase IV (KMG-IV): sequencing the most valuable type-strain genomes for metagenomic binning, comparative biology and taxonomic classification.</title>
        <authorList>
            <person name="Goeker M."/>
        </authorList>
    </citation>
    <scope>NUCLEOTIDE SEQUENCE [LARGE SCALE GENOMIC DNA]</scope>
    <source>
        <strain evidence="11 12">DSM 102850</strain>
    </source>
</reference>
<dbReference type="EC" id="2.3.1.30" evidence="3"/>
<dbReference type="InterPro" id="IPR045304">
    <property type="entry name" value="LbH_SAT"/>
</dbReference>
<dbReference type="Proteomes" id="UP000563524">
    <property type="component" value="Unassembled WGS sequence"/>
</dbReference>
<dbReference type="SUPFAM" id="SSF51161">
    <property type="entry name" value="Trimeric LpxA-like enzymes"/>
    <property type="match status" value="1"/>
</dbReference>
<dbReference type="UniPathway" id="UPA00136">
    <property type="reaction ID" value="UER00199"/>
</dbReference>
<dbReference type="PANTHER" id="PTHR42811">
    <property type="entry name" value="SERINE ACETYLTRANSFERASE"/>
    <property type="match status" value="1"/>
</dbReference>
<comment type="pathway">
    <text evidence="1">Amino-acid biosynthesis; L-cysteine biosynthesis; L-cysteine from L-serine: step 1/2.</text>
</comment>
<dbReference type="InterPro" id="IPR018357">
    <property type="entry name" value="Hexapep_transf_CS"/>
</dbReference>
<dbReference type="Gene3D" id="1.10.3130.10">
    <property type="entry name" value="serine acetyltransferase, domain 1"/>
    <property type="match status" value="1"/>
</dbReference>
<evidence type="ECO:0000256" key="3">
    <source>
        <dbReference type="ARBA" id="ARBA00013266"/>
    </source>
</evidence>
<dbReference type="InterPro" id="IPR005881">
    <property type="entry name" value="Ser_O-AcTrfase"/>
</dbReference>
<evidence type="ECO:0000256" key="8">
    <source>
        <dbReference type="ARBA" id="ARBA00023315"/>
    </source>
</evidence>
<dbReference type="GO" id="GO:0006535">
    <property type="term" value="P:cysteine biosynthetic process from serine"/>
    <property type="evidence" value="ECO:0007669"/>
    <property type="project" value="InterPro"/>
</dbReference>
<evidence type="ECO:0000313" key="11">
    <source>
        <dbReference type="EMBL" id="MBB4657922.1"/>
    </source>
</evidence>
<dbReference type="PROSITE" id="PS00101">
    <property type="entry name" value="HEXAPEP_TRANSFERASES"/>
    <property type="match status" value="1"/>
</dbReference>
<evidence type="ECO:0000256" key="4">
    <source>
        <dbReference type="ARBA" id="ARBA00018522"/>
    </source>
</evidence>
<evidence type="ECO:0000259" key="10">
    <source>
        <dbReference type="SMART" id="SM00971"/>
    </source>
</evidence>
<evidence type="ECO:0000256" key="9">
    <source>
        <dbReference type="ARBA" id="ARBA00049486"/>
    </source>
</evidence>
<accession>A0A840I148</accession>
<evidence type="ECO:0000256" key="5">
    <source>
        <dbReference type="ARBA" id="ARBA00022605"/>
    </source>
</evidence>
<dbReference type="AlphaFoldDB" id="A0A840I148"/>
<evidence type="ECO:0000256" key="6">
    <source>
        <dbReference type="ARBA" id="ARBA00022679"/>
    </source>
</evidence>
<dbReference type="FunFam" id="2.160.10.10:FF:000002">
    <property type="entry name" value="Serine acetyltransferase"/>
    <property type="match status" value="1"/>
</dbReference>
<keyword evidence="6 11" id="KW-0808">Transferase</keyword>
<dbReference type="SMART" id="SM00971">
    <property type="entry name" value="SATase_N"/>
    <property type="match status" value="1"/>
</dbReference>
<comment type="caution">
    <text evidence="11">The sequence shown here is derived from an EMBL/GenBank/DDBJ whole genome shotgun (WGS) entry which is preliminary data.</text>
</comment>
<sequence>MTALPEVRHLYAVEGTWSGMRAQAERDAHEEPILASFLQATVLKHDDFAGALAYRLASKLADSDVGAMLWHEVARDALAADRGIAEAALSDAEATLDRDPACRNALQPFLYFKGYLAVQSYRIAAWLWMDGREALALYLQSRMSELFQVDIHPAARLGKGLFLDHATGIVIGETAVVGDNCSLLHSVTLGGTGKADQDRHPKLGAGVLVGAGAKILGNIQIGDGAKVASGSVVLAPVQPFCTVAGVPARPVGRCAQAAGEAMDQGFDQ</sequence>
<evidence type="ECO:0000256" key="2">
    <source>
        <dbReference type="ARBA" id="ARBA00007274"/>
    </source>
</evidence>
<dbReference type="GO" id="GO:0005737">
    <property type="term" value="C:cytoplasm"/>
    <property type="evidence" value="ECO:0007669"/>
    <property type="project" value="InterPro"/>
</dbReference>
<dbReference type="NCBIfam" id="TIGR01172">
    <property type="entry name" value="cysE"/>
    <property type="match status" value="1"/>
</dbReference>
<dbReference type="InterPro" id="IPR053376">
    <property type="entry name" value="Serine_acetyltransferase"/>
</dbReference>
<dbReference type="EMBL" id="JACHOB010000001">
    <property type="protein sequence ID" value="MBB4657922.1"/>
    <property type="molecule type" value="Genomic_DNA"/>
</dbReference>
<keyword evidence="7" id="KW-0677">Repeat</keyword>